<gene>
    <name evidence="2" type="ORF">PHMEG_00039007</name>
</gene>
<protein>
    <submittedName>
        <fullName evidence="2">Uncharacterized protein</fullName>
    </submittedName>
</protein>
<evidence type="ECO:0000256" key="1">
    <source>
        <dbReference type="SAM" id="MobiDB-lite"/>
    </source>
</evidence>
<organism evidence="2 3">
    <name type="scientific">Phytophthora megakarya</name>
    <dbReference type="NCBI Taxonomy" id="4795"/>
    <lineage>
        <taxon>Eukaryota</taxon>
        <taxon>Sar</taxon>
        <taxon>Stramenopiles</taxon>
        <taxon>Oomycota</taxon>
        <taxon>Peronosporomycetes</taxon>
        <taxon>Peronosporales</taxon>
        <taxon>Peronosporaceae</taxon>
        <taxon>Phytophthora</taxon>
    </lineage>
</organism>
<proteinExistence type="predicted"/>
<comment type="caution">
    <text evidence="2">The sequence shown here is derived from an EMBL/GenBank/DDBJ whole genome shotgun (WGS) entry which is preliminary data.</text>
</comment>
<dbReference type="EMBL" id="NBNE01018761">
    <property type="protein sequence ID" value="OWY92119.1"/>
    <property type="molecule type" value="Genomic_DNA"/>
</dbReference>
<evidence type="ECO:0000313" key="3">
    <source>
        <dbReference type="Proteomes" id="UP000198211"/>
    </source>
</evidence>
<feature type="compositionally biased region" description="Low complexity" evidence="1">
    <location>
        <begin position="263"/>
        <end position="276"/>
    </location>
</feature>
<dbReference type="AlphaFoldDB" id="A0A225UJ18"/>
<dbReference type="Proteomes" id="UP000198211">
    <property type="component" value="Unassembled WGS sequence"/>
</dbReference>
<sequence>MNRIFGAVEAEWCVRVSAEHLAGSTNFLADLGSRAWSPDTVGDWNELTTSWMQVVVPANARKAYDGSWSNFSSGPWPIHLDASMHRPGKVGSALTAGSDALHGYQSTTKSRSLSNWCCLPSIGGRPPTTDQVLSVPYTPSLAISDGIIVSMPGSTQSLMPATQQHSSGCADLAHPQDQEHQSQFACSSGSRLRSIPKTHNNASFLGLRSPNIWRFRVGDTDMLYKYKMWKYWTLPISQLIESGHQIAREQNGPVGCRHRTQPRSVRSQKSVSSRRSGNTPGIGSAKQLAANRYDMLIQQVSNAESGRSIKSPKSGSNWSWHGFKSDFLSFVTKWRCICSFSGWSGRYYNQIARSMEIKCVPTLHSLFE</sequence>
<dbReference type="OrthoDB" id="104635at2759"/>
<reference evidence="3" key="1">
    <citation type="submission" date="2017-03" db="EMBL/GenBank/DDBJ databases">
        <title>Phytopthora megakarya and P. palmivora, two closely related causual agents of cacao black pod achieved similar genome size and gene model numbers by different mechanisms.</title>
        <authorList>
            <person name="Ali S."/>
            <person name="Shao J."/>
            <person name="Larry D.J."/>
            <person name="Kronmiller B."/>
            <person name="Shen D."/>
            <person name="Strem M.D."/>
            <person name="Melnick R.L."/>
            <person name="Guiltinan M.J."/>
            <person name="Tyler B.M."/>
            <person name="Meinhardt L.W."/>
            <person name="Bailey B.A."/>
        </authorList>
    </citation>
    <scope>NUCLEOTIDE SEQUENCE [LARGE SCALE GENOMIC DNA]</scope>
    <source>
        <strain evidence="3">zdho120</strain>
    </source>
</reference>
<name>A0A225UJ18_9STRA</name>
<keyword evidence="3" id="KW-1185">Reference proteome</keyword>
<accession>A0A225UJ18</accession>
<feature type="region of interest" description="Disordered" evidence="1">
    <location>
        <begin position="252"/>
        <end position="284"/>
    </location>
</feature>
<evidence type="ECO:0000313" key="2">
    <source>
        <dbReference type="EMBL" id="OWY92119.1"/>
    </source>
</evidence>